<dbReference type="Gramene" id="PNT69102">
    <property type="protein sequence ID" value="PNT69102"/>
    <property type="gene ID" value="BRADI_3g49305v3"/>
</dbReference>
<name>A0A2K2D499_BRADI</name>
<dbReference type="EMBL" id="CM000882">
    <property type="protein sequence ID" value="PNT69102.1"/>
    <property type="molecule type" value="Genomic_DNA"/>
</dbReference>
<evidence type="ECO:0000313" key="3">
    <source>
        <dbReference type="Proteomes" id="UP000008810"/>
    </source>
</evidence>
<keyword evidence="3" id="KW-1185">Reference proteome</keyword>
<sequence length="95" mass="11155">MQVTYAIDHTHKQTRMIKLPEEPAAFCLTKRRTNFRRMEKEERERVCVSTVLRRQYCFESSETTSSGEAMMVLAWGDKRRRCDGHSLCLIWPASA</sequence>
<organism evidence="1">
    <name type="scientific">Brachypodium distachyon</name>
    <name type="common">Purple false brome</name>
    <name type="synonym">Trachynia distachya</name>
    <dbReference type="NCBI Taxonomy" id="15368"/>
    <lineage>
        <taxon>Eukaryota</taxon>
        <taxon>Viridiplantae</taxon>
        <taxon>Streptophyta</taxon>
        <taxon>Embryophyta</taxon>
        <taxon>Tracheophyta</taxon>
        <taxon>Spermatophyta</taxon>
        <taxon>Magnoliopsida</taxon>
        <taxon>Liliopsida</taxon>
        <taxon>Poales</taxon>
        <taxon>Poaceae</taxon>
        <taxon>BOP clade</taxon>
        <taxon>Pooideae</taxon>
        <taxon>Stipodae</taxon>
        <taxon>Brachypodieae</taxon>
        <taxon>Brachypodium</taxon>
    </lineage>
</organism>
<reference evidence="2" key="3">
    <citation type="submission" date="2018-08" db="UniProtKB">
        <authorList>
            <consortium name="EnsemblPlants"/>
        </authorList>
    </citation>
    <scope>IDENTIFICATION</scope>
    <source>
        <strain evidence="2">cv. Bd21</strain>
    </source>
</reference>
<reference evidence="1" key="2">
    <citation type="submission" date="2017-06" db="EMBL/GenBank/DDBJ databases">
        <title>WGS assembly of Brachypodium distachyon.</title>
        <authorList>
            <consortium name="The International Brachypodium Initiative"/>
            <person name="Lucas S."/>
            <person name="Harmon-Smith M."/>
            <person name="Lail K."/>
            <person name="Tice H."/>
            <person name="Grimwood J."/>
            <person name="Bruce D."/>
            <person name="Barry K."/>
            <person name="Shu S."/>
            <person name="Lindquist E."/>
            <person name="Wang M."/>
            <person name="Pitluck S."/>
            <person name="Vogel J.P."/>
            <person name="Garvin D.F."/>
            <person name="Mockler T.C."/>
            <person name="Schmutz J."/>
            <person name="Rokhsar D."/>
            <person name="Bevan M.W."/>
        </authorList>
    </citation>
    <scope>NUCLEOTIDE SEQUENCE</scope>
    <source>
        <strain evidence="1">Bd21</strain>
    </source>
</reference>
<dbReference type="EnsemblPlants" id="PNT69101">
    <property type="protein sequence ID" value="PNT69101"/>
    <property type="gene ID" value="BRADI_3g49305v3"/>
</dbReference>
<protein>
    <submittedName>
        <fullName evidence="1 2">Uncharacterized protein</fullName>
    </submittedName>
</protein>
<dbReference type="AlphaFoldDB" id="A0A2K2D499"/>
<dbReference type="EMBL" id="CM000882">
    <property type="protein sequence ID" value="PNT69101.1"/>
    <property type="molecule type" value="Genomic_DNA"/>
</dbReference>
<dbReference type="Proteomes" id="UP000008810">
    <property type="component" value="Chromosome 3"/>
</dbReference>
<dbReference type="InParanoid" id="A0A2K2D499"/>
<evidence type="ECO:0000313" key="1">
    <source>
        <dbReference type="EMBL" id="PNT69101.1"/>
    </source>
</evidence>
<accession>A0A2K2D499</accession>
<dbReference type="Gramene" id="PNT69101">
    <property type="protein sequence ID" value="PNT69101"/>
    <property type="gene ID" value="BRADI_3g49305v3"/>
</dbReference>
<proteinExistence type="predicted"/>
<dbReference type="EnsemblPlants" id="PNT69102">
    <property type="protein sequence ID" value="PNT69102"/>
    <property type="gene ID" value="BRADI_3g49305v3"/>
</dbReference>
<evidence type="ECO:0000313" key="2">
    <source>
        <dbReference type="EnsemblPlants" id="PNT69101"/>
    </source>
</evidence>
<reference evidence="1 2" key="1">
    <citation type="journal article" date="2010" name="Nature">
        <title>Genome sequencing and analysis of the model grass Brachypodium distachyon.</title>
        <authorList>
            <consortium name="International Brachypodium Initiative"/>
        </authorList>
    </citation>
    <scope>NUCLEOTIDE SEQUENCE [LARGE SCALE GENOMIC DNA]</scope>
    <source>
        <strain evidence="1 2">Bd21</strain>
    </source>
</reference>
<gene>
    <name evidence="1" type="ORF">BRADI_3g49305v3</name>
</gene>